<dbReference type="Proteomes" id="UP000006589">
    <property type="component" value="Chromosome"/>
</dbReference>
<accession>B1LW99</accession>
<proteinExistence type="predicted"/>
<evidence type="ECO:0000256" key="1">
    <source>
        <dbReference type="SAM" id="SignalP"/>
    </source>
</evidence>
<reference evidence="2 3" key="1">
    <citation type="submission" date="2008-03" db="EMBL/GenBank/DDBJ databases">
        <title>Complete sequence of chromosome of Methylobacterium radiotolerans JCM 2831.</title>
        <authorList>
            <consortium name="US DOE Joint Genome Institute"/>
            <person name="Copeland A."/>
            <person name="Lucas S."/>
            <person name="Lapidus A."/>
            <person name="Glavina del Rio T."/>
            <person name="Dalin E."/>
            <person name="Tice H."/>
            <person name="Bruce D."/>
            <person name="Goodwin L."/>
            <person name="Pitluck S."/>
            <person name="Kiss H."/>
            <person name="Brettin T."/>
            <person name="Detter J.C."/>
            <person name="Han C."/>
            <person name="Kuske C.R."/>
            <person name="Schmutz J."/>
            <person name="Larimer F."/>
            <person name="Land M."/>
            <person name="Hauser L."/>
            <person name="Kyrpides N."/>
            <person name="Mikhailova N."/>
            <person name="Marx C.J."/>
            <person name="Richardson P."/>
        </authorList>
    </citation>
    <scope>NUCLEOTIDE SEQUENCE [LARGE SCALE GENOMIC DNA]</scope>
    <source>
        <strain evidence="3">ATCC 27329 / DSM 1819 / JCM 2831 / NBRC 15690 / NCIMB 10815 / 0-1</strain>
    </source>
</reference>
<dbReference type="HOGENOM" id="CLU_1364894_0_0_5"/>
<name>B1LW99_METRJ</name>
<evidence type="ECO:0000313" key="3">
    <source>
        <dbReference type="Proteomes" id="UP000006589"/>
    </source>
</evidence>
<dbReference type="KEGG" id="mrd:Mrad2831_5205"/>
<evidence type="ECO:0000313" key="2">
    <source>
        <dbReference type="EMBL" id="ACB27162.1"/>
    </source>
</evidence>
<sequence length="200" mass="21369">MRKFAKMLAAVIAAMAAATKVVWEAGKAVVKSVIPSMPMPVADEVEEAMERVAATPPADGGAPLPLVTVDVGQKVFDHALSKLSHGRHPAPSMAEIPDDIVKWVGRLSDGDLRRLTQHGPKRTGEHALGVRAIPELPLCREPRIEPGFAKIGGEIRYIGKVVKADVGPAPVREETHRETALAILQDLIDDQPEPVGLKAA</sequence>
<feature type="chain" id="PRO_5002765512" evidence="1">
    <location>
        <begin position="24"/>
        <end position="200"/>
    </location>
</feature>
<dbReference type="AlphaFoldDB" id="B1LW99"/>
<dbReference type="EMBL" id="CP001001">
    <property type="protein sequence ID" value="ACB27162.1"/>
    <property type="molecule type" value="Genomic_DNA"/>
</dbReference>
<feature type="signal peptide" evidence="1">
    <location>
        <begin position="1"/>
        <end position="23"/>
    </location>
</feature>
<protein>
    <submittedName>
        <fullName evidence="2">Uncharacterized protein</fullName>
    </submittedName>
</protein>
<gene>
    <name evidence="2" type="ordered locus">Mrad2831_5205</name>
</gene>
<keyword evidence="1" id="KW-0732">Signal</keyword>
<organism evidence="2 3">
    <name type="scientific">Methylobacterium radiotolerans (strain ATCC 27329 / DSM 1819 / JCM 2831 / NBRC 15690 / NCIMB 10815 / 0-1)</name>
    <dbReference type="NCBI Taxonomy" id="426355"/>
    <lineage>
        <taxon>Bacteria</taxon>
        <taxon>Pseudomonadati</taxon>
        <taxon>Pseudomonadota</taxon>
        <taxon>Alphaproteobacteria</taxon>
        <taxon>Hyphomicrobiales</taxon>
        <taxon>Methylobacteriaceae</taxon>
        <taxon>Methylobacterium</taxon>
    </lineage>
</organism>